<dbReference type="EMBL" id="JACSQL010000003">
    <property type="protein sequence ID" value="MBD7968586.1"/>
    <property type="molecule type" value="Genomic_DNA"/>
</dbReference>
<protein>
    <submittedName>
        <fullName evidence="1">Uncharacterized protein</fullName>
    </submittedName>
</protein>
<comment type="caution">
    <text evidence="1">The sequence shown here is derived from an EMBL/GenBank/DDBJ whole genome shotgun (WGS) entry which is preliminary data.</text>
</comment>
<organism evidence="1 2">
    <name type="scientific">Paenibacillus gallinarum</name>
    <dbReference type="NCBI Taxonomy" id="2762232"/>
    <lineage>
        <taxon>Bacteria</taxon>
        <taxon>Bacillati</taxon>
        <taxon>Bacillota</taxon>
        <taxon>Bacilli</taxon>
        <taxon>Bacillales</taxon>
        <taxon>Paenibacillaceae</taxon>
        <taxon>Paenibacillus</taxon>
    </lineage>
</organism>
<accession>A0ABR8SYK9</accession>
<evidence type="ECO:0000313" key="1">
    <source>
        <dbReference type="EMBL" id="MBD7968586.1"/>
    </source>
</evidence>
<keyword evidence="2" id="KW-1185">Reference proteome</keyword>
<dbReference type="Proteomes" id="UP000608071">
    <property type="component" value="Unassembled WGS sequence"/>
</dbReference>
<sequence>MTIEWYDRRIPASAVSRVAGTFSGPYNTGTRIHGWQDLTLQGTAYVDYRLDEFLGGSAYTRVSAVSIYKNIPESDTGNWFGVYFNDVPTSTPLSLEIYNRQAVAVDVAGNIYN</sequence>
<evidence type="ECO:0000313" key="2">
    <source>
        <dbReference type="Proteomes" id="UP000608071"/>
    </source>
</evidence>
<reference evidence="1 2" key="1">
    <citation type="submission" date="2020-08" db="EMBL/GenBank/DDBJ databases">
        <title>A Genomic Blueprint of the Chicken Gut Microbiome.</title>
        <authorList>
            <person name="Gilroy R."/>
            <person name="Ravi A."/>
            <person name="Getino M."/>
            <person name="Pursley I."/>
            <person name="Horton D.L."/>
            <person name="Alikhan N.-F."/>
            <person name="Baker D."/>
            <person name="Gharbi K."/>
            <person name="Hall N."/>
            <person name="Watson M."/>
            <person name="Adriaenssens E.M."/>
            <person name="Foster-Nyarko E."/>
            <person name="Jarju S."/>
            <person name="Secka A."/>
            <person name="Antonio M."/>
            <person name="Oren A."/>
            <person name="Chaudhuri R."/>
            <person name="La Ragione R.M."/>
            <person name="Hildebrand F."/>
            <person name="Pallen M.J."/>
        </authorList>
    </citation>
    <scope>NUCLEOTIDE SEQUENCE [LARGE SCALE GENOMIC DNA]</scope>
    <source>
        <strain evidence="1 2">Sa2BVA9</strain>
    </source>
</reference>
<dbReference type="RefSeq" id="WP_191799808.1">
    <property type="nucleotide sequence ID" value="NZ_JACSQL010000003.1"/>
</dbReference>
<name>A0ABR8SYK9_9BACL</name>
<proteinExistence type="predicted"/>
<gene>
    <name evidence="1" type="ORF">H9647_10955</name>
</gene>